<proteinExistence type="predicted"/>
<dbReference type="Proteomes" id="UP001203297">
    <property type="component" value="Unassembled WGS sequence"/>
</dbReference>
<sequence length="245" mass="27302">MDAPSSTPFPLLTFQSSASSDSPTALRDFLLQAISDNQSSLSYKIRHPHLKTWIPILSGLSDYVLSSFPSISTATWDILHEKAVLVNATIDVFHLFIQRFSNLFDTAPHVARNTSARLIILCHVLDCRNDGDVLVQEGIPSPKQLREKCLTVATEVMRYLGDSLGSADVENLTWEAFRSVYTGCLGIGEGEPSNVSFLRSFMISAMAFGDPTFAFPLELLPFQQPHVRQVSTIPDKVCGIWYWYI</sequence>
<name>A0AAD4MAY8_9AGAM</name>
<dbReference type="EMBL" id="WTXG01000002">
    <property type="protein sequence ID" value="KAI0307056.1"/>
    <property type="molecule type" value="Genomic_DNA"/>
</dbReference>
<accession>A0AAD4MAY8</accession>
<keyword evidence="2" id="KW-1185">Reference proteome</keyword>
<protein>
    <submittedName>
        <fullName evidence="1">Uncharacterized protein</fullName>
    </submittedName>
</protein>
<evidence type="ECO:0000313" key="2">
    <source>
        <dbReference type="Proteomes" id="UP001203297"/>
    </source>
</evidence>
<dbReference type="AlphaFoldDB" id="A0AAD4MAY8"/>
<comment type="caution">
    <text evidence="1">The sequence shown here is derived from an EMBL/GenBank/DDBJ whole genome shotgun (WGS) entry which is preliminary data.</text>
</comment>
<evidence type="ECO:0000313" key="1">
    <source>
        <dbReference type="EMBL" id="KAI0307056.1"/>
    </source>
</evidence>
<gene>
    <name evidence="1" type="ORF">B0F90DRAFT_513397</name>
</gene>
<reference evidence="1" key="1">
    <citation type="journal article" date="2022" name="New Phytol.">
        <title>Evolutionary transition to the ectomycorrhizal habit in the genomes of a hyperdiverse lineage of mushroom-forming fungi.</title>
        <authorList>
            <person name="Looney B."/>
            <person name="Miyauchi S."/>
            <person name="Morin E."/>
            <person name="Drula E."/>
            <person name="Courty P.E."/>
            <person name="Kohler A."/>
            <person name="Kuo A."/>
            <person name="LaButti K."/>
            <person name="Pangilinan J."/>
            <person name="Lipzen A."/>
            <person name="Riley R."/>
            <person name="Andreopoulos W."/>
            <person name="He G."/>
            <person name="Johnson J."/>
            <person name="Nolan M."/>
            <person name="Tritt A."/>
            <person name="Barry K.W."/>
            <person name="Grigoriev I.V."/>
            <person name="Nagy L.G."/>
            <person name="Hibbett D."/>
            <person name="Henrissat B."/>
            <person name="Matheny P.B."/>
            <person name="Labbe J."/>
            <person name="Martin F.M."/>
        </authorList>
    </citation>
    <scope>NUCLEOTIDE SEQUENCE</scope>
    <source>
        <strain evidence="1">BPL690</strain>
    </source>
</reference>
<organism evidence="1 2">
    <name type="scientific">Multifurca ochricompacta</name>
    <dbReference type="NCBI Taxonomy" id="376703"/>
    <lineage>
        <taxon>Eukaryota</taxon>
        <taxon>Fungi</taxon>
        <taxon>Dikarya</taxon>
        <taxon>Basidiomycota</taxon>
        <taxon>Agaricomycotina</taxon>
        <taxon>Agaricomycetes</taxon>
        <taxon>Russulales</taxon>
        <taxon>Russulaceae</taxon>
        <taxon>Multifurca</taxon>
    </lineage>
</organism>